<dbReference type="Proteomes" id="UP000501690">
    <property type="component" value="Linkage Group LG4"/>
</dbReference>
<gene>
    <name evidence="1" type="ORF">DEO72_LG4g95</name>
</gene>
<proteinExistence type="predicted"/>
<protein>
    <submittedName>
        <fullName evidence="1">Uncharacterized protein</fullName>
    </submittedName>
</protein>
<name>A0A4D6LLL2_VIGUN</name>
<sequence length="82" mass="10044">MEYYTLQDANLTLRLHWDWRHITSLYRTWSRIVQQHIQQQQQQRFNVGRMLLEGKVEAEFVALRTWLPTFIMMCHPSLNLLL</sequence>
<reference evidence="1 2" key="1">
    <citation type="submission" date="2019-04" db="EMBL/GenBank/DDBJ databases">
        <title>An improved genome assembly and genetic linkage map for asparagus bean, Vigna unguiculata ssp. sesquipedialis.</title>
        <authorList>
            <person name="Xia Q."/>
            <person name="Zhang R."/>
            <person name="Dong Y."/>
        </authorList>
    </citation>
    <scope>NUCLEOTIDE SEQUENCE [LARGE SCALE GENOMIC DNA]</scope>
    <source>
        <tissue evidence="1">Leaf</tissue>
    </source>
</reference>
<keyword evidence="2" id="KW-1185">Reference proteome</keyword>
<evidence type="ECO:0000313" key="1">
    <source>
        <dbReference type="EMBL" id="QCD89156.1"/>
    </source>
</evidence>
<dbReference type="AlphaFoldDB" id="A0A4D6LLL2"/>
<organism evidence="1 2">
    <name type="scientific">Vigna unguiculata</name>
    <name type="common">Cowpea</name>
    <dbReference type="NCBI Taxonomy" id="3917"/>
    <lineage>
        <taxon>Eukaryota</taxon>
        <taxon>Viridiplantae</taxon>
        <taxon>Streptophyta</taxon>
        <taxon>Embryophyta</taxon>
        <taxon>Tracheophyta</taxon>
        <taxon>Spermatophyta</taxon>
        <taxon>Magnoliopsida</taxon>
        <taxon>eudicotyledons</taxon>
        <taxon>Gunneridae</taxon>
        <taxon>Pentapetalae</taxon>
        <taxon>rosids</taxon>
        <taxon>fabids</taxon>
        <taxon>Fabales</taxon>
        <taxon>Fabaceae</taxon>
        <taxon>Papilionoideae</taxon>
        <taxon>50 kb inversion clade</taxon>
        <taxon>NPAAA clade</taxon>
        <taxon>indigoferoid/millettioid clade</taxon>
        <taxon>Phaseoleae</taxon>
        <taxon>Vigna</taxon>
    </lineage>
</organism>
<dbReference type="EMBL" id="CP039348">
    <property type="protein sequence ID" value="QCD89156.1"/>
    <property type="molecule type" value="Genomic_DNA"/>
</dbReference>
<accession>A0A4D6LLL2</accession>
<evidence type="ECO:0000313" key="2">
    <source>
        <dbReference type="Proteomes" id="UP000501690"/>
    </source>
</evidence>